<evidence type="ECO:0000259" key="7">
    <source>
        <dbReference type="Pfam" id="PF03772"/>
    </source>
</evidence>
<evidence type="ECO:0000256" key="5">
    <source>
        <dbReference type="ARBA" id="ARBA00023136"/>
    </source>
</evidence>
<evidence type="ECO:0000256" key="3">
    <source>
        <dbReference type="ARBA" id="ARBA00022692"/>
    </source>
</evidence>
<evidence type="ECO:0000256" key="6">
    <source>
        <dbReference type="SAM" id="Phobius"/>
    </source>
</evidence>
<feature type="transmembrane region" description="Helical" evidence="6">
    <location>
        <begin position="266"/>
        <end position="294"/>
    </location>
</feature>
<dbReference type="PANTHER" id="PTHR30619">
    <property type="entry name" value="DNA INTERNALIZATION/COMPETENCE PROTEIN COMEC/REC2"/>
    <property type="match status" value="1"/>
</dbReference>
<dbReference type="Pfam" id="PF03772">
    <property type="entry name" value="Competence"/>
    <property type="match status" value="1"/>
</dbReference>
<evidence type="ECO:0000313" key="9">
    <source>
        <dbReference type="EMBL" id="EON76325.1"/>
    </source>
</evidence>
<feature type="transmembrane region" description="Helical" evidence="6">
    <location>
        <begin position="408"/>
        <end position="427"/>
    </location>
</feature>
<gene>
    <name evidence="9" type="ORF">ADIS_3453</name>
</gene>
<evidence type="ECO:0000256" key="1">
    <source>
        <dbReference type="ARBA" id="ARBA00004651"/>
    </source>
</evidence>
<dbReference type="EMBL" id="AQHR01000088">
    <property type="protein sequence ID" value="EON76325.1"/>
    <property type="molecule type" value="Genomic_DNA"/>
</dbReference>
<feature type="transmembrane region" description="Helical" evidence="6">
    <location>
        <begin position="79"/>
        <end position="98"/>
    </location>
</feature>
<dbReference type="InterPro" id="IPR025405">
    <property type="entry name" value="DUF4131"/>
</dbReference>
<comment type="subcellular location">
    <subcellularLocation>
        <location evidence="1">Cell membrane</location>
        <topology evidence="1">Multi-pass membrane protein</topology>
    </subcellularLocation>
</comment>
<evidence type="ECO:0000256" key="2">
    <source>
        <dbReference type="ARBA" id="ARBA00022475"/>
    </source>
</evidence>
<keyword evidence="4 6" id="KW-1133">Transmembrane helix</keyword>
<dbReference type="Pfam" id="PF13567">
    <property type="entry name" value="DUF4131"/>
    <property type="match status" value="1"/>
</dbReference>
<keyword evidence="2" id="KW-1003">Cell membrane</keyword>
<feature type="transmembrane region" description="Helical" evidence="6">
    <location>
        <begin position="376"/>
        <end position="396"/>
    </location>
</feature>
<feature type="domain" description="DUF4131" evidence="8">
    <location>
        <begin position="47"/>
        <end position="208"/>
    </location>
</feature>
<evidence type="ECO:0000259" key="8">
    <source>
        <dbReference type="Pfam" id="PF13567"/>
    </source>
</evidence>
<feature type="transmembrane region" description="Helical" evidence="6">
    <location>
        <begin position="524"/>
        <end position="542"/>
    </location>
</feature>
<reference evidence="9 10" key="1">
    <citation type="submission" date="2013-02" db="EMBL/GenBank/DDBJ databases">
        <title>A novel strain isolated from Lonar lake, Maharashtra, India.</title>
        <authorList>
            <person name="Singh A."/>
        </authorList>
    </citation>
    <scope>NUCLEOTIDE SEQUENCE [LARGE SCALE GENOMIC DNA]</scope>
    <source>
        <strain evidence="9 10">AK24</strain>
    </source>
</reference>
<protein>
    <submittedName>
        <fullName evidence="9">Competence protein</fullName>
    </submittedName>
</protein>
<name>R7ZQD6_9BACT</name>
<organism evidence="9 10">
    <name type="scientific">Lunatimonas lonarensis</name>
    <dbReference type="NCBI Taxonomy" id="1232681"/>
    <lineage>
        <taxon>Bacteria</taxon>
        <taxon>Pseudomonadati</taxon>
        <taxon>Bacteroidota</taxon>
        <taxon>Cytophagia</taxon>
        <taxon>Cytophagales</taxon>
        <taxon>Cyclobacteriaceae</taxon>
    </lineage>
</organism>
<dbReference type="STRING" id="1232681.ADIS_3453"/>
<keyword evidence="5 6" id="KW-0472">Membrane</keyword>
<dbReference type="GO" id="GO:0005886">
    <property type="term" value="C:plasma membrane"/>
    <property type="evidence" value="ECO:0007669"/>
    <property type="project" value="UniProtKB-SubCell"/>
</dbReference>
<feature type="transmembrane region" description="Helical" evidence="6">
    <location>
        <begin position="45"/>
        <end position="67"/>
    </location>
</feature>
<feature type="transmembrane region" description="Helical" evidence="6">
    <location>
        <begin position="306"/>
        <end position="329"/>
    </location>
</feature>
<comment type="caution">
    <text evidence="9">The sequence shown here is derived from an EMBL/GenBank/DDBJ whole genome shotgun (WGS) entry which is preliminary data.</text>
</comment>
<accession>R7ZQD6</accession>
<dbReference type="NCBIfam" id="TIGR00360">
    <property type="entry name" value="ComEC_N-term"/>
    <property type="match status" value="1"/>
</dbReference>
<proteinExistence type="predicted"/>
<dbReference type="AlphaFoldDB" id="R7ZQD6"/>
<feature type="transmembrane region" description="Helical" evidence="6">
    <location>
        <begin position="20"/>
        <end position="39"/>
    </location>
</feature>
<feature type="transmembrane region" description="Helical" evidence="6">
    <location>
        <begin position="498"/>
        <end position="518"/>
    </location>
</feature>
<keyword evidence="10" id="KW-1185">Reference proteome</keyword>
<keyword evidence="3 6" id="KW-0812">Transmembrane</keyword>
<feature type="transmembrane region" description="Helical" evidence="6">
    <location>
        <begin position="439"/>
        <end position="461"/>
    </location>
</feature>
<dbReference type="Proteomes" id="UP000013909">
    <property type="component" value="Unassembled WGS sequence"/>
</dbReference>
<evidence type="ECO:0000256" key="4">
    <source>
        <dbReference type="ARBA" id="ARBA00022989"/>
    </source>
</evidence>
<dbReference type="PANTHER" id="PTHR30619:SF1">
    <property type="entry name" value="RECOMBINATION PROTEIN 2"/>
    <property type="match status" value="1"/>
</dbReference>
<sequence length="661" mass="75587">MLDLLVYKGYFSKNIQPMPFNQFPFLRYVLFFVFGVWIYPYTRDLYVGVWLGAACFLFGCYLVLLLLDLRIQTRFFSLPLPMLAYGILILSGVGFASLRDSKNDPDHLLHQVAIEGYLAAVHGVDEPKARSVANKVEVLMINREGQFLPSKGTVLLYHMGELELRPGDLVYIEGQPSRIEPPINPGEFDYRLFLERQQVYFRHFVRGSIIHLNQKHPLGWRQRVALVRQELSARIDRYLIDSHANQIANALLLGQKDSMEPTLKEAYATAGAMHILAVSGLHVGIVYGFFFLFWKPQRLPVIRRSLFLTLVIVLVWGYAVITGLSPSVLRAATMFTLIGLAQMKSRSPSIFNPLALSALLLVLYDPFVVHAVGFQLSYAALVGILVFQPVIVSWWTPTSKLVDYFWQIASVSVAAQLATFPLTLHYFNSFPTYFLFSNLLAIPAAFFIMVIGIPFLLFSPIPFLASWLGKLLEGFITVFNQLMYSIQFLPRARLDNLYMDWVEMVIVWLLIALLFWWLAQRRRLAYQLALLALSILVCYRFWILFESYKWEEPVIYRLSGGVAVDWFFRGVVYSYEQGVSPEEYRYKVLPNRIQRGYPPSYPLLGMNSGGGTYLLSPNNEWFFLDPKRGLVRKLVEAGLKGDQTYLPGGPLLSPPAEEYSD</sequence>
<dbReference type="InterPro" id="IPR052159">
    <property type="entry name" value="Competence_DNA_uptake"/>
</dbReference>
<dbReference type="PATRIC" id="fig|1288963.3.peg.3445"/>
<feature type="transmembrane region" description="Helical" evidence="6">
    <location>
        <begin position="349"/>
        <end position="369"/>
    </location>
</feature>
<feature type="domain" description="ComEC/Rec2-related protein" evidence="7">
    <location>
        <begin position="251"/>
        <end position="520"/>
    </location>
</feature>
<dbReference type="InterPro" id="IPR004477">
    <property type="entry name" value="ComEC_N"/>
</dbReference>
<evidence type="ECO:0000313" key="10">
    <source>
        <dbReference type="Proteomes" id="UP000013909"/>
    </source>
</evidence>